<accession>A0A3E1QCE3</accession>
<feature type="chain" id="PRO_5017559966" evidence="1">
    <location>
        <begin position="22"/>
        <end position="344"/>
    </location>
</feature>
<sequence length="344" mass="38996">MKTTFQLLFLALILLTFSCDSDTIEEAPVNTDVVDEELYDLIKRVPTEDEDISINCIEFNYWFNLFVFDKNMNLVNTIPIINNEQFSEVLGNLNDDNLISLSYPITGTLSTGETIEITNNEELKESIDSCNKEEILGDCNGALTKENCLWNVTDPDNSTSKYSDSYFQIENGGNATFHYNSKAYFGSWTTYFIDNQLHLNIFLNDSGTVGADWNFDWELAYTSDTSMIISNDDGSYIISSDCNLPCEEPTYTTCEFEDNPGFGEFNLYNYLACLEISPFSNEANTLQFSFYETEEDAINETNEVSGENYVNTTNPQQLFVRAEDDKSGSLINTFQFTIEAISCP</sequence>
<dbReference type="PROSITE" id="PS51257">
    <property type="entry name" value="PROKAR_LIPOPROTEIN"/>
    <property type="match status" value="1"/>
</dbReference>
<dbReference type="OrthoDB" id="832379at2"/>
<evidence type="ECO:0000313" key="2">
    <source>
        <dbReference type="EMBL" id="RFN59810.1"/>
    </source>
</evidence>
<organism evidence="2 3">
    <name type="scientific">Marixanthomonas ophiurae</name>
    <dbReference type="NCBI Taxonomy" id="387659"/>
    <lineage>
        <taxon>Bacteria</taxon>
        <taxon>Pseudomonadati</taxon>
        <taxon>Bacteroidota</taxon>
        <taxon>Flavobacteriia</taxon>
        <taxon>Flavobacteriales</taxon>
        <taxon>Flavobacteriaceae</taxon>
        <taxon>Marixanthomonas</taxon>
    </lineage>
</organism>
<gene>
    <name evidence="2" type="ORF">DZ858_07095</name>
</gene>
<keyword evidence="3" id="KW-1185">Reference proteome</keyword>
<dbReference type="AlphaFoldDB" id="A0A3E1QCE3"/>
<feature type="signal peptide" evidence="1">
    <location>
        <begin position="1"/>
        <end position="21"/>
    </location>
</feature>
<proteinExistence type="predicted"/>
<dbReference type="RefSeq" id="WP_117158871.1">
    <property type="nucleotide sequence ID" value="NZ_QVID01000001.1"/>
</dbReference>
<keyword evidence="1" id="KW-0732">Signal</keyword>
<reference evidence="2 3" key="1">
    <citation type="journal article" date="2007" name="Int. J. Syst. Evol. Microbiol.">
        <title>Marixanthomonas ophiurae gen. nov., sp. nov., a marine bacterium of the family Flavobacteriaceae isolated from a deep-sea brittle star.</title>
        <authorList>
            <person name="Romanenko L.A."/>
            <person name="Uchino M."/>
            <person name="Frolova G.M."/>
            <person name="Mikhailov V.V."/>
        </authorList>
    </citation>
    <scope>NUCLEOTIDE SEQUENCE [LARGE SCALE GENOMIC DNA]</scope>
    <source>
        <strain evidence="2 3">KMM 3046</strain>
    </source>
</reference>
<evidence type="ECO:0000256" key="1">
    <source>
        <dbReference type="SAM" id="SignalP"/>
    </source>
</evidence>
<name>A0A3E1QCE3_9FLAO</name>
<comment type="caution">
    <text evidence="2">The sequence shown here is derived from an EMBL/GenBank/DDBJ whole genome shotgun (WGS) entry which is preliminary data.</text>
</comment>
<evidence type="ECO:0000313" key="3">
    <source>
        <dbReference type="Proteomes" id="UP000261082"/>
    </source>
</evidence>
<dbReference type="Proteomes" id="UP000261082">
    <property type="component" value="Unassembled WGS sequence"/>
</dbReference>
<dbReference type="EMBL" id="QVID01000001">
    <property type="protein sequence ID" value="RFN59810.1"/>
    <property type="molecule type" value="Genomic_DNA"/>
</dbReference>
<protein>
    <submittedName>
        <fullName evidence="2">Uncharacterized protein</fullName>
    </submittedName>
</protein>